<dbReference type="EMBL" id="CP025096">
    <property type="protein sequence ID" value="AUD04199.1"/>
    <property type="molecule type" value="Genomic_DNA"/>
</dbReference>
<keyword evidence="1" id="KW-0472">Membrane</keyword>
<gene>
    <name evidence="2" type="ORF">CWM47_21580</name>
</gene>
<feature type="transmembrane region" description="Helical" evidence="1">
    <location>
        <begin position="49"/>
        <end position="69"/>
    </location>
</feature>
<evidence type="ECO:0008006" key="4">
    <source>
        <dbReference type="Google" id="ProtNLM"/>
    </source>
</evidence>
<sequence>MYQINKGVDRPPEVLGIRGMNYLIYLAGGTVGGMVVATIAMLIGVPAVYAYGVMFVLVFLGYNTLASYSKKHGERGLDKFNARNRYPTVIQVRSTRPFRDMLIKREVKTSTWDRFKLKRN</sequence>
<accession>A0A2K8Z2Y6</accession>
<dbReference type="Pfam" id="PF13571">
    <property type="entry name" value="DUF4133"/>
    <property type="match status" value="1"/>
</dbReference>
<dbReference type="InterPro" id="IPR025407">
    <property type="entry name" value="DUF4133"/>
</dbReference>
<dbReference type="KEGG" id="spir:CWM47_21580"/>
<proteinExistence type="predicted"/>
<dbReference type="Proteomes" id="UP000232883">
    <property type="component" value="Chromosome"/>
</dbReference>
<dbReference type="AlphaFoldDB" id="A0A2K8Z2Y6"/>
<dbReference type="OrthoDB" id="1273979at2"/>
<evidence type="ECO:0000313" key="3">
    <source>
        <dbReference type="Proteomes" id="UP000232883"/>
    </source>
</evidence>
<keyword evidence="1" id="KW-0812">Transmembrane</keyword>
<feature type="transmembrane region" description="Helical" evidence="1">
    <location>
        <begin position="21"/>
        <end position="43"/>
    </location>
</feature>
<evidence type="ECO:0000313" key="2">
    <source>
        <dbReference type="EMBL" id="AUD04199.1"/>
    </source>
</evidence>
<name>A0A2K8Z2Y6_9BACT</name>
<evidence type="ECO:0000256" key="1">
    <source>
        <dbReference type="SAM" id="Phobius"/>
    </source>
</evidence>
<organism evidence="2 3">
    <name type="scientific">Spirosoma pollinicola</name>
    <dbReference type="NCBI Taxonomy" id="2057025"/>
    <lineage>
        <taxon>Bacteria</taxon>
        <taxon>Pseudomonadati</taxon>
        <taxon>Bacteroidota</taxon>
        <taxon>Cytophagia</taxon>
        <taxon>Cytophagales</taxon>
        <taxon>Cytophagaceae</taxon>
        <taxon>Spirosoma</taxon>
    </lineage>
</organism>
<reference evidence="2 3" key="1">
    <citation type="submission" date="2017-11" db="EMBL/GenBank/DDBJ databases">
        <title>Taxonomic description and genome sequences of Spirosoma HA7 sp. nov., isolated from pollen microhabitat of Corylus avellana.</title>
        <authorList>
            <person name="Ambika Manirajan B."/>
            <person name="Suarez C."/>
            <person name="Ratering S."/>
            <person name="Geissler-Plaum R."/>
            <person name="Cardinale M."/>
            <person name="Sylvia S."/>
        </authorList>
    </citation>
    <scope>NUCLEOTIDE SEQUENCE [LARGE SCALE GENOMIC DNA]</scope>
    <source>
        <strain evidence="2 3">HA7</strain>
    </source>
</reference>
<protein>
    <recommendedName>
        <fullName evidence="4">DUF4133 domain-containing protein</fullName>
    </recommendedName>
</protein>
<keyword evidence="1" id="KW-1133">Transmembrane helix</keyword>
<keyword evidence="3" id="KW-1185">Reference proteome</keyword>
<dbReference type="RefSeq" id="WP_100990265.1">
    <property type="nucleotide sequence ID" value="NZ_CP025096.1"/>
</dbReference>